<evidence type="ECO:0000313" key="9">
    <source>
        <dbReference type="Proteomes" id="UP001058974"/>
    </source>
</evidence>
<sequence>MTDPDNIPIFNMSPPQVVSSSNSDINKVRLQFPMNHQHFEPCSSLDPSHSFTRPRIPDNEHSIDLMDPPSRMNHPPSNNQAAIIFFKTRLCTKFMSRSCIKGENCTYAHAKEELRQPPPNWKELQRLHLGGNRYTSKFMNDIFFKTRLCANFVFRSCINSENCSYAHGKEELRQPPPNWQELQWQQLGGNRDTAKFMNDSWKKRESAAITIRTIGNNLEGSKTVTKPPRGTYWKTKICPKSKHTRSCTYGDDCNFAHGDAELQVPGGGGIEAEAAVTMTNSTKAVTPTLRTTRSSAKYAPTLPARVSAMTEEEKKVKKELLWKKLNKINRIYGDWIDDLSPERPDLPREP</sequence>
<dbReference type="OrthoDB" id="410307at2759"/>
<dbReference type="InterPro" id="IPR036855">
    <property type="entry name" value="Znf_CCCH_sf"/>
</dbReference>
<accession>A0A9D5AL79</accession>
<proteinExistence type="predicted"/>
<dbReference type="Gene3D" id="4.10.1000.10">
    <property type="entry name" value="Zinc finger, CCCH-type"/>
    <property type="match status" value="3"/>
</dbReference>
<feature type="domain" description="C3H1-type" evidence="7">
    <location>
        <begin position="143"/>
        <end position="170"/>
    </location>
</feature>
<feature type="zinc finger region" description="C3H1-type" evidence="5">
    <location>
        <begin position="143"/>
        <end position="170"/>
    </location>
</feature>
<feature type="domain" description="C3H1-type" evidence="7">
    <location>
        <begin position="232"/>
        <end position="260"/>
    </location>
</feature>
<dbReference type="AlphaFoldDB" id="A0A9D5AL79"/>
<feature type="region of interest" description="Disordered" evidence="6">
    <location>
        <begin position="1"/>
        <end position="21"/>
    </location>
</feature>
<keyword evidence="9" id="KW-1185">Reference proteome</keyword>
<comment type="caution">
    <text evidence="8">The sequence shown here is derived from an EMBL/GenBank/DDBJ whole genome shotgun (WGS) entry which is preliminary data.</text>
</comment>
<dbReference type="InterPro" id="IPR000571">
    <property type="entry name" value="Znf_CCCH"/>
</dbReference>
<feature type="zinc finger region" description="C3H1-type" evidence="5">
    <location>
        <begin position="232"/>
        <end position="260"/>
    </location>
</feature>
<dbReference type="PANTHER" id="PTHR12547:SF121">
    <property type="entry name" value="ZINC FINGER CCCH DOMAIN-CONTAINING PROTEIN 39"/>
    <property type="match status" value="1"/>
</dbReference>
<name>A0A9D5AL79_PEA</name>
<feature type="zinc finger region" description="C3H1-type" evidence="5">
    <location>
        <begin position="85"/>
        <end position="112"/>
    </location>
</feature>
<evidence type="ECO:0000256" key="3">
    <source>
        <dbReference type="ARBA" id="ARBA00022771"/>
    </source>
</evidence>
<dbReference type="Gramene" id="Psat04G0136700-T1">
    <property type="protein sequence ID" value="KAI5416287.1"/>
    <property type="gene ID" value="KIW84_041367"/>
</dbReference>
<evidence type="ECO:0000313" key="8">
    <source>
        <dbReference type="EMBL" id="KAI5416287.1"/>
    </source>
</evidence>
<dbReference type="GO" id="GO:0008270">
    <property type="term" value="F:zinc ion binding"/>
    <property type="evidence" value="ECO:0007669"/>
    <property type="project" value="UniProtKB-KW"/>
</dbReference>
<evidence type="ECO:0000256" key="2">
    <source>
        <dbReference type="ARBA" id="ARBA00022737"/>
    </source>
</evidence>
<evidence type="ECO:0000256" key="5">
    <source>
        <dbReference type="PROSITE-ProRule" id="PRU00723"/>
    </source>
</evidence>
<keyword evidence="2" id="KW-0677">Repeat</keyword>
<evidence type="ECO:0000256" key="1">
    <source>
        <dbReference type="ARBA" id="ARBA00022723"/>
    </source>
</evidence>
<organism evidence="8 9">
    <name type="scientific">Pisum sativum</name>
    <name type="common">Garden pea</name>
    <name type="synonym">Lathyrus oleraceus</name>
    <dbReference type="NCBI Taxonomy" id="3888"/>
    <lineage>
        <taxon>Eukaryota</taxon>
        <taxon>Viridiplantae</taxon>
        <taxon>Streptophyta</taxon>
        <taxon>Embryophyta</taxon>
        <taxon>Tracheophyta</taxon>
        <taxon>Spermatophyta</taxon>
        <taxon>Magnoliopsida</taxon>
        <taxon>eudicotyledons</taxon>
        <taxon>Gunneridae</taxon>
        <taxon>Pentapetalae</taxon>
        <taxon>rosids</taxon>
        <taxon>fabids</taxon>
        <taxon>Fabales</taxon>
        <taxon>Fabaceae</taxon>
        <taxon>Papilionoideae</taxon>
        <taxon>50 kb inversion clade</taxon>
        <taxon>NPAAA clade</taxon>
        <taxon>Hologalegina</taxon>
        <taxon>IRL clade</taxon>
        <taxon>Fabeae</taxon>
        <taxon>Lathyrus</taxon>
    </lineage>
</organism>
<dbReference type="SMART" id="SM00356">
    <property type="entry name" value="ZnF_C3H1"/>
    <property type="match status" value="3"/>
</dbReference>
<keyword evidence="1 5" id="KW-0479">Metal-binding</keyword>
<feature type="domain" description="C3H1-type" evidence="7">
    <location>
        <begin position="85"/>
        <end position="112"/>
    </location>
</feature>
<keyword evidence="3 5" id="KW-0863">Zinc-finger</keyword>
<reference evidence="8 9" key="1">
    <citation type="journal article" date="2022" name="Nat. Genet.">
        <title>Improved pea reference genome and pan-genome highlight genomic features and evolutionary characteristics.</title>
        <authorList>
            <person name="Yang T."/>
            <person name="Liu R."/>
            <person name="Luo Y."/>
            <person name="Hu S."/>
            <person name="Wang D."/>
            <person name="Wang C."/>
            <person name="Pandey M.K."/>
            <person name="Ge S."/>
            <person name="Xu Q."/>
            <person name="Li N."/>
            <person name="Li G."/>
            <person name="Huang Y."/>
            <person name="Saxena R.K."/>
            <person name="Ji Y."/>
            <person name="Li M."/>
            <person name="Yan X."/>
            <person name="He Y."/>
            <person name="Liu Y."/>
            <person name="Wang X."/>
            <person name="Xiang C."/>
            <person name="Varshney R.K."/>
            <person name="Ding H."/>
            <person name="Gao S."/>
            <person name="Zong X."/>
        </authorList>
    </citation>
    <scope>NUCLEOTIDE SEQUENCE [LARGE SCALE GENOMIC DNA]</scope>
    <source>
        <strain evidence="8 9">cv. Zhongwan 6</strain>
    </source>
</reference>
<evidence type="ECO:0000256" key="4">
    <source>
        <dbReference type="ARBA" id="ARBA00022833"/>
    </source>
</evidence>
<dbReference type="InterPro" id="IPR045877">
    <property type="entry name" value="ZFP36-like"/>
</dbReference>
<dbReference type="EMBL" id="JAMSHJ010000004">
    <property type="protein sequence ID" value="KAI5416287.1"/>
    <property type="molecule type" value="Genomic_DNA"/>
</dbReference>
<gene>
    <name evidence="8" type="ORF">KIW84_041367</name>
</gene>
<dbReference type="GO" id="GO:0003729">
    <property type="term" value="F:mRNA binding"/>
    <property type="evidence" value="ECO:0007669"/>
    <property type="project" value="InterPro"/>
</dbReference>
<dbReference type="Proteomes" id="UP001058974">
    <property type="component" value="Chromosome 4"/>
</dbReference>
<dbReference type="SUPFAM" id="SSF90229">
    <property type="entry name" value="CCCH zinc finger"/>
    <property type="match status" value="3"/>
</dbReference>
<dbReference type="PANTHER" id="PTHR12547">
    <property type="entry name" value="CCCH ZINC FINGER/TIS11-RELATED"/>
    <property type="match status" value="1"/>
</dbReference>
<evidence type="ECO:0000256" key="6">
    <source>
        <dbReference type="SAM" id="MobiDB-lite"/>
    </source>
</evidence>
<dbReference type="Pfam" id="PF00642">
    <property type="entry name" value="zf-CCCH"/>
    <property type="match status" value="2"/>
</dbReference>
<keyword evidence="4 5" id="KW-0862">Zinc</keyword>
<dbReference type="PROSITE" id="PS50103">
    <property type="entry name" value="ZF_C3H1"/>
    <property type="match status" value="3"/>
</dbReference>
<evidence type="ECO:0000259" key="7">
    <source>
        <dbReference type="PROSITE" id="PS50103"/>
    </source>
</evidence>
<protein>
    <recommendedName>
        <fullName evidence="7">C3H1-type domain-containing protein</fullName>
    </recommendedName>
</protein>